<feature type="region of interest" description="Disordered" evidence="10">
    <location>
        <begin position="237"/>
        <end position="262"/>
    </location>
</feature>
<dbReference type="Proteomes" id="UP001044222">
    <property type="component" value="Chromosome 12"/>
</dbReference>
<evidence type="ECO:0000256" key="2">
    <source>
        <dbReference type="ARBA" id="ARBA00010437"/>
    </source>
</evidence>
<dbReference type="InterPro" id="IPR008857">
    <property type="entry name" value="TRH"/>
</dbReference>
<keyword evidence="12" id="KW-1185">Reference proteome</keyword>
<dbReference type="AlphaFoldDB" id="A0A9D3M0C6"/>
<evidence type="ECO:0000256" key="1">
    <source>
        <dbReference type="ARBA" id="ARBA00004613"/>
    </source>
</evidence>
<evidence type="ECO:0000313" key="11">
    <source>
        <dbReference type="EMBL" id="KAG5838465.1"/>
    </source>
</evidence>
<dbReference type="GO" id="GO:0042755">
    <property type="term" value="P:eating behavior"/>
    <property type="evidence" value="ECO:0007669"/>
    <property type="project" value="TreeGrafter"/>
</dbReference>
<keyword evidence="7" id="KW-0677">Repeat</keyword>
<evidence type="ECO:0000256" key="6">
    <source>
        <dbReference type="ARBA" id="ARBA00022729"/>
    </source>
</evidence>
<dbReference type="OMA" id="PDWFSKR"/>
<comment type="similarity">
    <text evidence="2 9">Belongs to the TRH family.</text>
</comment>
<evidence type="ECO:0000256" key="9">
    <source>
        <dbReference type="PIRNR" id="PIRNR001795"/>
    </source>
</evidence>
<feature type="signal peptide" evidence="9">
    <location>
        <begin position="1"/>
        <end position="22"/>
    </location>
</feature>
<evidence type="ECO:0000256" key="3">
    <source>
        <dbReference type="ARBA" id="ARBA00022525"/>
    </source>
</evidence>
<protein>
    <recommendedName>
        <fullName evidence="9">Pro-thyrotropin-releasing hormone</fullName>
    </recommendedName>
</protein>
<name>A0A9D3M0C6_ANGAN</name>
<keyword evidence="5 9" id="KW-0372">Hormone</keyword>
<dbReference type="GO" id="GO:0030141">
    <property type="term" value="C:secretory granule"/>
    <property type="evidence" value="ECO:0007669"/>
    <property type="project" value="TreeGrafter"/>
</dbReference>
<dbReference type="OrthoDB" id="9949225at2759"/>
<comment type="function">
    <text evidence="9">Functions as a regulator of the biosynthesis of TSH in the anterior pituitary gland and as a neurotransmitter/ neuromodulator in the central and peripheral nervous systems.</text>
</comment>
<feature type="region of interest" description="Disordered" evidence="10">
    <location>
        <begin position="129"/>
        <end position="148"/>
    </location>
</feature>
<comment type="caution">
    <text evidence="11">The sequence shown here is derived from an EMBL/GenBank/DDBJ whole genome shotgun (WGS) entry which is preliminary data.</text>
</comment>
<dbReference type="GO" id="GO:0014054">
    <property type="term" value="P:positive regulation of gamma-aminobutyric acid secretion"/>
    <property type="evidence" value="ECO:0007669"/>
    <property type="project" value="TreeGrafter"/>
</dbReference>
<dbReference type="PANTHER" id="PTHR17530:SF2">
    <property type="entry name" value="PRO-THYROTROPIN-RELEASING HORMONE"/>
    <property type="match status" value="1"/>
</dbReference>
<feature type="compositionally biased region" description="Basic and acidic residues" evidence="10">
    <location>
        <begin position="237"/>
        <end position="246"/>
    </location>
</feature>
<evidence type="ECO:0000256" key="5">
    <source>
        <dbReference type="ARBA" id="ARBA00022702"/>
    </source>
</evidence>
<dbReference type="GO" id="GO:0009755">
    <property type="term" value="P:hormone-mediated signaling pathway"/>
    <property type="evidence" value="ECO:0007669"/>
    <property type="project" value="UniProtKB-UniRule"/>
</dbReference>
<feature type="compositionally biased region" description="Basic and acidic residues" evidence="10">
    <location>
        <begin position="82"/>
        <end position="98"/>
    </location>
</feature>
<keyword evidence="4" id="KW-0165">Cleavage on pair of basic residues</keyword>
<dbReference type="PIRSF" id="PIRSF001795">
    <property type="entry name" value="TRH"/>
    <property type="match status" value="1"/>
</dbReference>
<feature type="region of interest" description="Disordered" evidence="10">
    <location>
        <begin position="169"/>
        <end position="225"/>
    </location>
</feature>
<dbReference type="GO" id="GO:0001692">
    <property type="term" value="P:histamine metabolic process"/>
    <property type="evidence" value="ECO:0007669"/>
    <property type="project" value="TreeGrafter"/>
</dbReference>
<feature type="region of interest" description="Disordered" evidence="10">
    <location>
        <begin position="76"/>
        <end position="119"/>
    </location>
</feature>
<sequence>MKPACLVLLASLTVCNLTMNLGQNISEEDNVENRATLDEMLQRADNLLLRSILKKIGEDESTNELISSQQEWIAKRQHPGKRYQDEIEKRQHPGKRGEDEVEDYADLQKRQHPGKREDEMDNYVELQRRQHPGKRSPLEQLPDNSGTQAAYLVELSKRQHPGKRYLMYKKRQHPGRRELGEEMDSGELPDLEKRQHPGKRFVDNTSPDFAPNDPCGPNDPGSCSKASLLLELLDNATKSRAEEKRQHPGKRFAYEEDLMERE</sequence>
<keyword evidence="6 9" id="KW-0732">Signal</keyword>
<dbReference type="Pfam" id="PF05438">
    <property type="entry name" value="TRH"/>
    <property type="match status" value="1"/>
</dbReference>
<feature type="compositionally biased region" description="Basic and acidic residues" evidence="10">
    <location>
        <begin position="106"/>
        <end position="118"/>
    </location>
</feature>
<dbReference type="GO" id="GO:0005576">
    <property type="term" value="C:extracellular region"/>
    <property type="evidence" value="ECO:0007669"/>
    <property type="project" value="UniProtKB-SubCell"/>
</dbReference>
<reference evidence="11" key="1">
    <citation type="submission" date="2021-01" db="EMBL/GenBank/DDBJ databases">
        <title>A chromosome-scale assembly of European eel, Anguilla anguilla.</title>
        <authorList>
            <person name="Henkel C."/>
            <person name="Jong-Raadsen S.A."/>
            <person name="Dufour S."/>
            <person name="Weltzien F.-A."/>
            <person name="Palstra A.P."/>
            <person name="Pelster B."/>
            <person name="Spaink H.P."/>
            <person name="Van Den Thillart G.E."/>
            <person name="Jansen H."/>
            <person name="Zahm M."/>
            <person name="Klopp C."/>
            <person name="Cedric C."/>
            <person name="Louis A."/>
            <person name="Berthelot C."/>
            <person name="Parey E."/>
            <person name="Roest Crollius H."/>
            <person name="Montfort J."/>
            <person name="Robinson-Rechavi M."/>
            <person name="Bucao C."/>
            <person name="Bouchez O."/>
            <person name="Gislard M."/>
            <person name="Lluch J."/>
            <person name="Milhes M."/>
            <person name="Lampietro C."/>
            <person name="Lopez Roques C."/>
            <person name="Donnadieu C."/>
            <person name="Braasch I."/>
            <person name="Desvignes T."/>
            <person name="Postlethwait J."/>
            <person name="Bobe J."/>
            <person name="Guiguen Y."/>
            <person name="Dirks R."/>
        </authorList>
    </citation>
    <scope>NUCLEOTIDE SEQUENCE</scope>
    <source>
        <strain evidence="11">Tag_6206</strain>
        <tissue evidence="11">Liver</tissue>
    </source>
</reference>
<feature type="chain" id="PRO_5039776538" description="Pro-thyrotropin-releasing hormone" evidence="9">
    <location>
        <begin position="23"/>
        <end position="262"/>
    </location>
</feature>
<dbReference type="GO" id="GO:0014050">
    <property type="term" value="P:negative regulation of glutamate secretion"/>
    <property type="evidence" value="ECO:0007669"/>
    <property type="project" value="TreeGrafter"/>
</dbReference>
<accession>A0A9D3M0C6</accession>
<gene>
    <name evidence="11" type="ORF">ANANG_G00223980</name>
</gene>
<evidence type="ECO:0000256" key="10">
    <source>
        <dbReference type="SAM" id="MobiDB-lite"/>
    </source>
</evidence>
<comment type="subcellular location">
    <subcellularLocation>
        <location evidence="1">Secreted</location>
    </subcellularLocation>
</comment>
<evidence type="ECO:0000313" key="12">
    <source>
        <dbReference type="Proteomes" id="UP001044222"/>
    </source>
</evidence>
<proteinExistence type="inferred from homology"/>
<keyword evidence="3 9" id="KW-0964">Secreted</keyword>
<dbReference type="PANTHER" id="PTHR17530">
    <property type="entry name" value="PRO-THYROTROPIN-RELEASING HORMONE"/>
    <property type="match status" value="1"/>
</dbReference>
<keyword evidence="8" id="KW-0027">Amidation</keyword>
<dbReference type="GO" id="GO:0032024">
    <property type="term" value="P:positive regulation of insulin secretion"/>
    <property type="evidence" value="ECO:0007669"/>
    <property type="project" value="TreeGrafter"/>
</dbReference>
<evidence type="ECO:0000256" key="4">
    <source>
        <dbReference type="ARBA" id="ARBA00022685"/>
    </source>
</evidence>
<dbReference type="GO" id="GO:0008437">
    <property type="term" value="F:thyrotropin-releasing hormone activity"/>
    <property type="evidence" value="ECO:0007669"/>
    <property type="project" value="InterPro"/>
</dbReference>
<dbReference type="EMBL" id="JAFIRN010000012">
    <property type="protein sequence ID" value="KAG5838465.1"/>
    <property type="molecule type" value="Genomic_DNA"/>
</dbReference>
<evidence type="ECO:0000256" key="8">
    <source>
        <dbReference type="ARBA" id="ARBA00022815"/>
    </source>
</evidence>
<organism evidence="11 12">
    <name type="scientific">Anguilla anguilla</name>
    <name type="common">European freshwater eel</name>
    <name type="synonym">Muraena anguilla</name>
    <dbReference type="NCBI Taxonomy" id="7936"/>
    <lineage>
        <taxon>Eukaryota</taxon>
        <taxon>Metazoa</taxon>
        <taxon>Chordata</taxon>
        <taxon>Craniata</taxon>
        <taxon>Vertebrata</taxon>
        <taxon>Euteleostomi</taxon>
        <taxon>Actinopterygii</taxon>
        <taxon>Neopterygii</taxon>
        <taxon>Teleostei</taxon>
        <taxon>Anguilliformes</taxon>
        <taxon>Anguillidae</taxon>
        <taxon>Anguilla</taxon>
    </lineage>
</organism>
<evidence type="ECO:0000256" key="7">
    <source>
        <dbReference type="ARBA" id="ARBA00022737"/>
    </source>
</evidence>